<dbReference type="GO" id="GO:0000329">
    <property type="term" value="C:fungal-type vacuole membrane"/>
    <property type="evidence" value="ECO:0007669"/>
    <property type="project" value="TreeGrafter"/>
</dbReference>
<gene>
    <name evidence="2" type="ORF">B0T18DRAFT_427704</name>
</gene>
<dbReference type="Pfam" id="PF02469">
    <property type="entry name" value="Fasciclin"/>
    <property type="match status" value="2"/>
</dbReference>
<dbReference type="EMBL" id="JAUKUD010000003">
    <property type="protein sequence ID" value="KAK0749610.1"/>
    <property type="molecule type" value="Genomic_DNA"/>
</dbReference>
<dbReference type="InterPro" id="IPR000782">
    <property type="entry name" value="FAS1_domain"/>
</dbReference>
<keyword evidence="3" id="KW-1185">Reference proteome</keyword>
<dbReference type="SUPFAM" id="SSF82153">
    <property type="entry name" value="FAS1 domain"/>
    <property type="match status" value="2"/>
</dbReference>
<dbReference type="PANTHER" id="PTHR10900">
    <property type="entry name" value="PERIOSTIN-RELATED"/>
    <property type="match status" value="1"/>
</dbReference>
<evidence type="ECO:0000313" key="3">
    <source>
        <dbReference type="Proteomes" id="UP001172155"/>
    </source>
</evidence>
<dbReference type="InterPro" id="IPR036378">
    <property type="entry name" value="FAS1_dom_sf"/>
</dbReference>
<protein>
    <submittedName>
        <fullName evidence="2">FAS1 domain-containing protein</fullName>
    </submittedName>
</protein>
<evidence type="ECO:0000259" key="1">
    <source>
        <dbReference type="PROSITE" id="PS50213"/>
    </source>
</evidence>
<reference evidence="2" key="1">
    <citation type="submission" date="2023-06" db="EMBL/GenBank/DDBJ databases">
        <title>Genome-scale phylogeny and comparative genomics of the fungal order Sordariales.</title>
        <authorList>
            <consortium name="Lawrence Berkeley National Laboratory"/>
            <person name="Hensen N."/>
            <person name="Bonometti L."/>
            <person name="Westerberg I."/>
            <person name="Brannstrom I.O."/>
            <person name="Guillou S."/>
            <person name="Cros-Aarteil S."/>
            <person name="Calhoun S."/>
            <person name="Haridas S."/>
            <person name="Kuo A."/>
            <person name="Mondo S."/>
            <person name="Pangilinan J."/>
            <person name="Riley R."/>
            <person name="LaButti K."/>
            <person name="Andreopoulos B."/>
            <person name="Lipzen A."/>
            <person name="Chen C."/>
            <person name="Yanf M."/>
            <person name="Daum C."/>
            <person name="Ng V."/>
            <person name="Clum A."/>
            <person name="Steindorff A."/>
            <person name="Ohm R."/>
            <person name="Martin F."/>
            <person name="Silar P."/>
            <person name="Natvig D."/>
            <person name="Lalanne C."/>
            <person name="Gautier V."/>
            <person name="Ament-velasquez S.L."/>
            <person name="Kruys A."/>
            <person name="Hutchinson M.I."/>
            <person name="Powell A.J."/>
            <person name="Barry K."/>
            <person name="Miller A.N."/>
            <person name="Grigoriev I.V."/>
            <person name="Debuchy R."/>
            <person name="Gladieux P."/>
            <person name="Thoren M.H."/>
            <person name="Johannesson H."/>
        </authorList>
    </citation>
    <scope>NUCLEOTIDE SEQUENCE</scope>
    <source>
        <strain evidence="2">SMH3187-1</strain>
    </source>
</reference>
<comment type="caution">
    <text evidence="2">The sequence shown here is derived from an EMBL/GenBank/DDBJ whole genome shotgun (WGS) entry which is preliminary data.</text>
</comment>
<organism evidence="2 3">
    <name type="scientific">Schizothecium vesticola</name>
    <dbReference type="NCBI Taxonomy" id="314040"/>
    <lineage>
        <taxon>Eukaryota</taxon>
        <taxon>Fungi</taxon>
        <taxon>Dikarya</taxon>
        <taxon>Ascomycota</taxon>
        <taxon>Pezizomycotina</taxon>
        <taxon>Sordariomycetes</taxon>
        <taxon>Sordariomycetidae</taxon>
        <taxon>Sordariales</taxon>
        <taxon>Schizotheciaceae</taxon>
        <taxon>Schizothecium</taxon>
    </lineage>
</organism>
<accession>A0AA40K8E0</accession>
<feature type="domain" description="FAS1" evidence="1">
    <location>
        <begin position="19"/>
        <end position="167"/>
    </location>
</feature>
<dbReference type="InterPro" id="IPR050904">
    <property type="entry name" value="Adhesion/Biosynth-related"/>
</dbReference>
<dbReference type="Gene3D" id="2.30.180.10">
    <property type="entry name" value="FAS1 domain"/>
    <property type="match status" value="2"/>
</dbReference>
<dbReference type="GO" id="GO:0016236">
    <property type="term" value="P:macroautophagy"/>
    <property type="evidence" value="ECO:0007669"/>
    <property type="project" value="TreeGrafter"/>
</dbReference>
<evidence type="ECO:0000313" key="2">
    <source>
        <dbReference type="EMBL" id="KAK0749610.1"/>
    </source>
</evidence>
<dbReference type="PROSITE" id="PS50213">
    <property type="entry name" value="FAS1"/>
    <property type="match status" value="2"/>
</dbReference>
<dbReference type="Proteomes" id="UP001172155">
    <property type="component" value="Unassembled WGS sequence"/>
</dbReference>
<dbReference type="AlphaFoldDB" id="A0AA40K8E0"/>
<feature type="domain" description="FAS1" evidence="1">
    <location>
        <begin position="169"/>
        <end position="300"/>
    </location>
</feature>
<dbReference type="PANTHER" id="PTHR10900:SF77">
    <property type="entry name" value="FI19380P1"/>
    <property type="match status" value="1"/>
</dbReference>
<dbReference type="SMART" id="SM00554">
    <property type="entry name" value="FAS1"/>
    <property type="match status" value="2"/>
</dbReference>
<proteinExistence type="predicted"/>
<sequence>MMYLPRLVPIGLAAYASAQALTDILAANSAALSTLTSLLQTVPDVISALSTVQNVTIFAPSNDAFAKLMARNPRSAELSRNPRALTAVLQYHVLLGRIPASDFTEVPKFPSTLLNAPFANVTGGQRLQLAFVNNGAMLFSGYKQAANVVTADVGFNGGLIHIIDTVLTVPPNVAQTAVNTGLTSLAGAATAAQLLDGLNSLSDLTIFAPNNDAFEAIGSVVTTLPPQTLAGILNYHVLPRGVRFSTDLIAAGSPVQFTTSQGQNLTVSRLNGQLFVNSARILIPDIITANGVVHVIDNVLNPQNTTAAIQPDATPQPPAFAGVSSIVDSPFTSGIVPTATFVPASVPLSAGTAPSAPMMGVLVAGGMAVLLVGRVW</sequence>
<name>A0AA40K8E0_9PEZI</name>